<protein>
    <submittedName>
        <fullName evidence="1">Molybdopterin-guanine dinucleotide biosynthesis protein MobB</fullName>
    </submittedName>
</protein>
<comment type="caution">
    <text evidence="1">The sequence shown here is derived from an EMBL/GenBank/DDBJ whole genome shotgun (WGS) entry which is preliminary data.</text>
</comment>
<proteinExistence type="predicted"/>
<name>A0A317F588_9SPHI</name>
<dbReference type="AlphaFoldDB" id="A0A317F588"/>
<organism evidence="1 2">
    <name type="scientific">Pedobacter paludis</name>
    <dbReference type="NCBI Taxonomy" id="2203212"/>
    <lineage>
        <taxon>Bacteria</taxon>
        <taxon>Pseudomonadati</taxon>
        <taxon>Bacteroidota</taxon>
        <taxon>Sphingobacteriia</taxon>
        <taxon>Sphingobacteriales</taxon>
        <taxon>Sphingobacteriaceae</taxon>
        <taxon>Pedobacter</taxon>
    </lineage>
</organism>
<dbReference type="EMBL" id="QGNY01000002">
    <property type="protein sequence ID" value="PWS32656.1"/>
    <property type="molecule type" value="Genomic_DNA"/>
</dbReference>
<dbReference type="RefSeq" id="WP_109928828.1">
    <property type="nucleotide sequence ID" value="NZ_QGNY01000002.1"/>
</dbReference>
<gene>
    <name evidence="1" type="ORF">DF947_06180</name>
</gene>
<reference evidence="2" key="1">
    <citation type="submission" date="2018-05" db="EMBL/GenBank/DDBJ databases">
        <title>Pedobacter paludis sp. nov., isolated from wetland soil.</title>
        <authorList>
            <person name="Zhang Y."/>
        </authorList>
    </citation>
    <scope>NUCLEOTIDE SEQUENCE [LARGE SCALE GENOMIC DNA]</scope>
    <source>
        <strain evidence="2">R-8</strain>
    </source>
</reference>
<sequence>MFINITDKKEAENKGSSAMLVHYLEKENRIPKKQQQEFWFNALRSDISPFEVMSRIDGNVAKLGRNDPKFFLINISPSQKEIAFLMEKFGRDGAREKLKEFTARVMDEYAKNFKRAGISSQQDLLWFGKLEDFRYYTFTDREVKQGERKRGERKDGEQMHIQVIVSRKDATNRIKLSPQNTSRGKNIEHSKKMGQFDRLAFKQSGETVFDELFGFDRKLKDSLQFANVQKNGSLTERSEMAARSLEEDISVAFSSIHIEPEQQASLAEDTDLEISFLPLLDAFSIDISDDIDDEAILGRNRQRKRKARTNTR</sequence>
<dbReference type="OrthoDB" id="1404627at2"/>
<dbReference type="Proteomes" id="UP000245391">
    <property type="component" value="Unassembled WGS sequence"/>
</dbReference>
<evidence type="ECO:0000313" key="2">
    <source>
        <dbReference type="Proteomes" id="UP000245391"/>
    </source>
</evidence>
<keyword evidence="2" id="KW-1185">Reference proteome</keyword>
<accession>A0A317F588</accession>
<dbReference type="InterPro" id="IPR043766">
    <property type="entry name" value="BfmA-like"/>
</dbReference>
<evidence type="ECO:0000313" key="1">
    <source>
        <dbReference type="EMBL" id="PWS32656.1"/>
    </source>
</evidence>
<dbReference type="Pfam" id="PF18976">
    <property type="entry name" value="DUF5712"/>
    <property type="match status" value="1"/>
</dbReference>